<feature type="binding site" evidence="15">
    <location>
        <position position="12"/>
    </location>
    <ligand>
        <name>ATP</name>
        <dbReference type="ChEBI" id="CHEBI:30616"/>
    </ligand>
</feature>
<dbReference type="PRINTS" id="PR00476">
    <property type="entry name" value="PHFRCTKINASE"/>
</dbReference>
<dbReference type="GO" id="GO:0006002">
    <property type="term" value="P:fructose 6-phosphate metabolic process"/>
    <property type="evidence" value="ECO:0007669"/>
    <property type="project" value="UniProtKB-UniRule"/>
</dbReference>
<feature type="binding site" evidence="15">
    <location>
        <position position="163"/>
    </location>
    <ligand>
        <name>substrate</name>
        <note>ligand shared between dimeric partners</note>
    </ligand>
</feature>
<keyword evidence="10 15" id="KW-0418">Kinase</keyword>
<dbReference type="Proteomes" id="UP000009399">
    <property type="component" value="Chromosome"/>
</dbReference>
<dbReference type="RefSeq" id="WP_015084256.1">
    <property type="nucleotide sequence ID" value="NC_019552.1"/>
</dbReference>
<feature type="binding site" description="in other chain" evidence="15">
    <location>
        <begin position="170"/>
        <end position="172"/>
    </location>
    <ligand>
        <name>substrate</name>
        <note>ligand shared between dimeric partners</note>
    </ligand>
</feature>
<sequence length="323" mass="35430">MIKKIGILTSGGDAPGMNNAVRAVAKKALLHNIEPLLIKEGYKGILTKQIVPAKNFDLDKASSEGGTIIFSSRFPEFQNNLVRQEAKAILDEFGIQALVAIGGDGTYKGAYELHKLGVKVIGLPGTIDNDIQETDFTIGFDTALNSIVESVDRLRDTSRSHKRCFIVEVMGRDCQDLALYGGIATGAEIIITNTHILTEEQIVNLVDQQMNQQGKTSTIVLTSEHIYKDLKAIAKFVENKTGIATRAMSLEHTQRGGRPTAFERILATQMGRKAVELLLENKSGLAISHKNGKIEAVDITKVFVTKQPQDDKLVLEYNKLNQI</sequence>
<dbReference type="GO" id="GO:0070095">
    <property type="term" value="F:fructose-6-phosphate binding"/>
    <property type="evidence" value="ECO:0007669"/>
    <property type="project" value="TreeGrafter"/>
</dbReference>
<evidence type="ECO:0000256" key="13">
    <source>
        <dbReference type="ARBA" id="ARBA00023152"/>
    </source>
</evidence>
<feature type="binding site" evidence="15">
    <location>
        <begin position="73"/>
        <end position="74"/>
    </location>
    <ligand>
        <name>ATP</name>
        <dbReference type="ChEBI" id="CHEBI:30616"/>
    </ligand>
</feature>
<gene>
    <name evidence="15" type="primary">pfkA</name>
    <name evidence="17" type="ORF">MOS_624</name>
</gene>
<feature type="binding site" evidence="15">
    <location>
        <begin position="103"/>
        <end position="106"/>
    </location>
    <ligand>
        <name>ATP</name>
        <dbReference type="ChEBI" id="CHEBI:30616"/>
    </ligand>
</feature>
<dbReference type="InterPro" id="IPR000023">
    <property type="entry name" value="Phosphofructokinase_dom"/>
</dbReference>
<dbReference type="InterPro" id="IPR012828">
    <property type="entry name" value="PFKA_ATP_prok"/>
</dbReference>
<dbReference type="Gene3D" id="3.40.50.460">
    <property type="entry name" value="Phosphofructokinase domain"/>
    <property type="match status" value="1"/>
</dbReference>
<dbReference type="GO" id="GO:0046872">
    <property type="term" value="F:metal ion binding"/>
    <property type="evidence" value="ECO:0007669"/>
    <property type="project" value="UniProtKB-KW"/>
</dbReference>
<comment type="activity regulation">
    <text evidence="15">Allosterically activated by ADP and other diphosphonucleosides, and allosterically inhibited by phosphoenolpyruvate.</text>
</comment>
<comment type="similarity">
    <text evidence="15">Belongs to the phosphofructokinase type A (PFKA) family. ATP-dependent PFK group I subfamily. Prokaryotic clade 'B1' sub-subfamily.</text>
</comment>
<proteinExistence type="inferred from homology"/>
<comment type="function">
    <text evidence="2 15">Catalyzes the phosphorylation of D-fructose 6-phosphate to fructose 1,6-bisphosphate by ATP, the first committing step of glycolysis.</text>
</comment>
<comment type="subunit">
    <text evidence="15">Homotetramer.</text>
</comment>
<evidence type="ECO:0000313" key="17">
    <source>
        <dbReference type="EMBL" id="AFX74529.1"/>
    </source>
</evidence>
<feature type="binding site" evidence="15">
    <location>
        <begin position="22"/>
        <end position="26"/>
    </location>
    <ligand>
        <name>ADP</name>
        <dbReference type="ChEBI" id="CHEBI:456216"/>
        <note>allosteric activator; ligand shared between dimeric partners</note>
    </ligand>
</feature>
<dbReference type="SUPFAM" id="SSF53784">
    <property type="entry name" value="Phosphofructokinase"/>
    <property type="match status" value="1"/>
</dbReference>
<dbReference type="FunFam" id="3.40.50.460:FF:000002">
    <property type="entry name" value="ATP-dependent 6-phosphofructokinase"/>
    <property type="match status" value="1"/>
</dbReference>
<evidence type="ECO:0000259" key="16">
    <source>
        <dbReference type="Pfam" id="PF00365"/>
    </source>
</evidence>
<comment type="pathway">
    <text evidence="4 15">Carbohydrate degradation; glycolysis; D-glyceraldehyde 3-phosphate and glycerone phosphate from D-glucose: step 3/4.</text>
</comment>
<feature type="binding site" description="in other chain" evidence="15">
    <location>
        <position position="224"/>
    </location>
    <ligand>
        <name>substrate</name>
        <note>ligand shared between dimeric partners</note>
    </ligand>
</feature>
<dbReference type="GO" id="GO:0005945">
    <property type="term" value="C:6-phosphofructokinase complex"/>
    <property type="evidence" value="ECO:0007669"/>
    <property type="project" value="TreeGrafter"/>
</dbReference>
<feature type="domain" description="Phosphofructokinase" evidence="16">
    <location>
        <begin position="4"/>
        <end position="278"/>
    </location>
</feature>
<dbReference type="InterPro" id="IPR022953">
    <property type="entry name" value="ATP_PFK"/>
</dbReference>
<feature type="binding site" description="in other chain" evidence="15">
    <location>
        <position position="155"/>
    </location>
    <ligand>
        <name>ADP</name>
        <dbReference type="ChEBI" id="CHEBI:456216"/>
        <note>allosteric activator; ligand shared between dimeric partners</note>
    </ligand>
</feature>
<feature type="binding site" description="in other chain" evidence="15">
    <location>
        <begin position="252"/>
        <end position="255"/>
    </location>
    <ligand>
        <name>substrate</name>
        <note>ligand shared between dimeric partners</note>
    </ligand>
</feature>
<evidence type="ECO:0000256" key="7">
    <source>
        <dbReference type="ARBA" id="ARBA00022679"/>
    </source>
</evidence>
<comment type="subcellular location">
    <subcellularLocation>
        <location evidence="3 15">Cytoplasm</location>
    </subcellularLocation>
</comment>
<dbReference type="Pfam" id="PF00365">
    <property type="entry name" value="PFK"/>
    <property type="match status" value="1"/>
</dbReference>
<evidence type="ECO:0000256" key="4">
    <source>
        <dbReference type="ARBA" id="ARBA00004679"/>
    </source>
</evidence>
<organism evidence="17 18">
    <name type="scientific">Mesomycoplasma hyorhinis SK76</name>
    <dbReference type="NCBI Taxonomy" id="1118964"/>
    <lineage>
        <taxon>Bacteria</taxon>
        <taxon>Bacillati</taxon>
        <taxon>Mycoplasmatota</taxon>
        <taxon>Mycoplasmoidales</taxon>
        <taxon>Metamycoplasmataceae</taxon>
        <taxon>Mesomycoplasma</taxon>
    </lineage>
</organism>
<feature type="binding site" description="in other chain" evidence="15">
    <location>
        <begin position="186"/>
        <end position="188"/>
    </location>
    <ligand>
        <name>ADP</name>
        <dbReference type="ChEBI" id="CHEBI:456216"/>
        <note>allosteric activator; ligand shared between dimeric partners</note>
    </ligand>
</feature>
<dbReference type="GO" id="GO:0003872">
    <property type="term" value="F:6-phosphofructokinase activity"/>
    <property type="evidence" value="ECO:0007669"/>
    <property type="project" value="UniProtKB-UniRule"/>
</dbReference>
<feature type="binding site" description="in other chain" evidence="15">
    <location>
        <begin position="126"/>
        <end position="128"/>
    </location>
    <ligand>
        <name>substrate</name>
        <note>ligand shared between dimeric partners</note>
    </ligand>
</feature>
<keyword evidence="13 15" id="KW-0324">Glycolysis</keyword>
<dbReference type="NCBIfam" id="NF002872">
    <property type="entry name" value="PRK03202.1"/>
    <property type="match status" value="1"/>
</dbReference>
<keyword evidence="5 15" id="KW-0963">Cytoplasm</keyword>
<evidence type="ECO:0000256" key="6">
    <source>
        <dbReference type="ARBA" id="ARBA00022533"/>
    </source>
</evidence>
<comment type="caution">
    <text evidence="15">Lacks conserved residue(s) required for the propagation of feature annotation.</text>
</comment>
<evidence type="ECO:0000256" key="10">
    <source>
        <dbReference type="ARBA" id="ARBA00022777"/>
    </source>
</evidence>
<evidence type="ECO:0000256" key="8">
    <source>
        <dbReference type="ARBA" id="ARBA00022723"/>
    </source>
</evidence>
<keyword evidence="11 15" id="KW-0067">ATP-binding</keyword>
<dbReference type="InterPro" id="IPR035966">
    <property type="entry name" value="PKF_sf"/>
</dbReference>
<evidence type="ECO:0000256" key="5">
    <source>
        <dbReference type="ARBA" id="ARBA00022490"/>
    </source>
</evidence>
<accession>A0AAI8AMR2</accession>
<dbReference type="GO" id="GO:0042802">
    <property type="term" value="F:identical protein binding"/>
    <property type="evidence" value="ECO:0007669"/>
    <property type="project" value="TreeGrafter"/>
</dbReference>
<dbReference type="EC" id="2.7.1.11" evidence="15"/>
<keyword evidence="8 15" id="KW-0479">Metal-binding</keyword>
<dbReference type="PANTHER" id="PTHR13697:SF4">
    <property type="entry name" value="ATP-DEPENDENT 6-PHOSPHOFRUCTOKINASE"/>
    <property type="match status" value="1"/>
</dbReference>
<dbReference type="PIRSF" id="PIRSF000532">
    <property type="entry name" value="ATP_PFK_prok"/>
    <property type="match status" value="1"/>
</dbReference>
<feature type="binding site" evidence="15">
    <location>
        <position position="246"/>
    </location>
    <ligand>
        <name>substrate</name>
        <note>ligand shared between dimeric partners</note>
    </ligand>
</feature>
<protein>
    <recommendedName>
        <fullName evidence="15">ATP-dependent 6-phosphofructokinase</fullName>
        <shortName evidence="15">ATP-PFK</shortName>
        <shortName evidence="15">Phosphofructokinase</shortName>
        <ecNumber evidence="15">2.7.1.11</ecNumber>
    </recommendedName>
    <alternativeName>
        <fullName evidence="15">Phosphohexokinase</fullName>
    </alternativeName>
</protein>
<evidence type="ECO:0000256" key="15">
    <source>
        <dbReference type="HAMAP-Rule" id="MF_00339"/>
    </source>
</evidence>
<name>A0AAI8AMR2_MESHY</name>
<feature type="active site" description="Proton acceptor" evidence="15">
    <location>
        <position position="128"/>
    </location>
</feature>
<evidence type="ECO:0000313" key="18">
    <source>
        <dbReference type="Proteomes" id="UP000009399"/>
    </source>
</evidence>
<dbReference type="NCBIfam" id="TIGR02482">
    <property type="entry name" value="PFKA_ATP"/>
    <property type="match status" value="1"/>
</dbReference>
<dbReference type="GO" id="GO:0048029">
    <property type="term" value="F:monosaccharide binding"/>
    <property type="evidence" value="ECO:0007669"/>
    <property type="project" value="TreeGrafter"/>
</dbReference>
<feature type="binding site" evidence="15">
    <location>
        <position position="104"/>
    </location>
    <ligand>
        <name>Mg(2+)</name>
        <dbReference type="ChEBI" id="CHEBI:18420"/>
        <note>catalytic</note>
    </ligand>
</feature>
<evidence type="ECO:0000256" key="14">
    <source>
        <dbReference type="ARBA" id="ARBA00048070"/>
    </source>
</evidence>
<evidence type="ECO:0000256" key="1">
    <source>
        <dbReference type="ARBA" id="ARBA00001946"/>
    </source>
</evidence>
<dbReference type="Gene3D" id="3.40.50.450">
    <property type="match status" value="1"/>
</dbReference>
<dbReference type="PANTHER" id="PTHR13697">
    <property type="entry name" value="PHOSPHOFRUCTOKINASE"/>
    <property type="match status" value="1"/>
</dbReference>
<dbReference type="HAMAP" id="MF_00339">
    <property type="entry name" value="Phosphofructokinase_I_B1"/>
    <property type="match status" value="1"/>
</dbReference>
<evidence type="ECO:0000256" key="11">
    <source>
        <dbReference type="ARBA" id="ARBA00022840"/>
    </source>
</evidence>
<keyword evidence="9 15" id="KW-0547">Nucleotide-binding</keyword>
<comment type="cofactor">
    <cofactor evidence="1 15">
        <name>Mg(2+)</name>
        <dbReference type="ChEBI" id="CHEBI:18420"/>
    </cofactor>
</comment>
<dbReference type="GO" id="GO:0030388">
    <property type="term" value="P:fructose 1,6-bisphosphate metabolic process"/>
    <property type="evidence" value="ECO:0007669"/>
    <property type="project" value="TreeGrafter"/>
</dbReference>
<evidence type="ECO:0000256" key="3">
    <source>
        <dbReference type="ARBA" id="ARBA00004496"/>
    </source>
</evidence>
<keyword evidence="6 15" id="KW-0021">Allosteric enzyme</keyword>
<keyword evidence="7 15" id="KW-0808">Transferase</keyword>
<dbReference type="AlphaFoldDB" id="A0AAI8AMR2"/>
<dbReference type="GO" id="GO:0061621">
    <property type="term" value="P:canonical glycolysis"/>
    <property type="evidence" value="ECO:0007669"/>
    <property type="project" value="TreeGrafter"/>
</dbReference>
<evidence type="ECO:0000256" key="9">
    <source>
        <dbReference type="ARBA" id="ARBA00022741"/>
    </source>
</evidence>
<evidence type="ECO:0000256" key="2">
    <source>
        <dbReference type="ARBA" id="ARBA00002659"/>
    </source>
</evidence>
<evidence type="ECO:0000256" key="12">
    <source>
        <dbReference type="ARBA" id="ARBA00022842"/>
    </source>
</evidence>
<feature type="binding site" description="in other chain" evidence="15">
    <location>
        <begin position="215"/>
        <end position="217"/>
    </location>
    <ligand>
        <name>ADP</name>
        <dbReference type="ChEBI" id="CHEBI:456216"/>
        <note>allosteric activator; ligand shared between dimeric partners</note>
    </ligand>
</feature>
<dbReference type="GO" id="GO:0005524">
    <property type="term" value="F:ATP binding"/>
    <property type="evidence" value="ECO:0007669"/>
    <property type="project" value="UniProtKB-UniRule"/>
</dbReference>
<dbReference type="InterPro" id="IPR012003">
    <property type="entry name" value="ATP_PFK_prok-type"/>
</dbReference>
<reference evidence="17 18" key="1">
    <citation type="journal article" date="2013" name="Genome Announc.">
        <title>Complete Genome Sequence of Mycoplasma hyorhinis Strain SK76.</title>
        <authorList>
            <person name="Goodison S."/>
            <person name="Urquidi V."/>
            <person name="Kumar D."/>
            <person name="Reyes L."/>
            <person name="Rosser C.J."/>
        </authorList>
    </citation>
    <scope>NUCLEOTIDE SEQUENCE [LARGE SCALE GENOMIC DNA]</scope>
    <source>
        <strain evidence="17 18">SK76</strain>
    </source>
</reference>
<dbReference type="KEGG" id="mhs:MOS_624"/>
<dbReference type="GO" id="GO:0016208">
    <property type="term" value="F:AMP binding"/>
    <property type="evidence" value="ECO:0007669"/>
    <property type="project" value="TreeGrafter"/>
</dbReference>
<comment type="catalytic activity">
    <reaction evidence="14 15">
        <text>beta-D-fructose 6-phosphate + ATP = beta-D-fructose 1,6-bisphosphate + ADP + H(+)</text>
        <dbReference type="Rhea" id="RHEA:16109"/>
        <dbReference type="ChEBI" id="CHEBI:15378"/>
        <dbReference type="ChEBI" id="CHEBI:30616"/>
        <dbReference type="ChEBI" id="CHEBI:32966"/>
        <dbReference type="ChEBI" id="CHEBI:57634"/>
        <dbReference type="ChEBI" id="CHEBI:456216"/>
        <dbReference type="EC" id="2.7.1.11"/>
    </reaction>
</comment>
<dbReference type="EMBL" id="CP003914">
    <property type="protein sequence ID" value="AFX74529.1"/>
    <property type="molecule type" value="Genomic_DNA"/>
</dbReference>
<keyword evidence="12 15" id="KW-0460">Magnesium</keyword>